<comment type="caution">
    <text evidence="2">The sequence shown here is derived from an EMBL/GenBank/DDBJ whole genome shotgun (WGS) entry which is preliminary data.</text>
</comment>
<name>A0A2W5AX94_9CORY</name>
<dbReference type="GeneID" id="60604539"/>
<evidence type="ECO:0000256" key="1">
    <source>
        <dbReference type="SAM" id="MobiDB-lite"/>
    </source>
</evidence>
<accession>A0A2W5AX94</accession>
<dbReference type="RefSeq" id="WP_015381947.1">
    <property type="nucleotide sequence ID" value="NZ_CP066064.1"/>
</dbReference>
<dbReference type="Proteomes" id="UP000249451">
    <property type="component" value="Unassembled WGS sequence"/>
</dbReference>
<feature type="region of interest" description="Disordered" evidence="1">
    <location>
        <begin position="1"/>
        <end position="26"/>
    </location>
</feature>
<dbReference type="AlphaFoldDB" id="A0A2W5AX94"/>
<evidence type="ECO:0008006" key="6">
    <source>
        <dbReference type="Google" id="ProtNLM"/>
    </source>
</evidence>
<reference evidence="2 4" key="1">
    <citation type="submission" date="2017-11" db="EMBL/GenBank/DDBJ databases">
        <title>Infants hospitalized years apart are colonized by the same room-sourced microbial strains.</title>
        <authorList>
            <person name="Brooks B."/>
            <person name="Olm M.R."/>
            <person name="Firek B.A."/>
            <person name="Baker R."/>
            <person name="Thomas B.C."/>
            <person name="Morowitz M.J."/>
            <person name="Banfield J.F."/>
        </authorList>
    </citation>
    <scope>NUCLEOTIDE SEQUENCE [LARGE SCALE GENOMIC DNA]</scope>
    <source>
        <strain evidence="2">S2_012_000_R3_87</strain>
    </source>
</reference>
<reference evidence="3 5" key="2">
    <citation type="submission" date="2019-08" db="EMBL/GenBank/DDBJ databases">
        <title>Draft genome of C. urealyticum strain VH4248.</title>
        <authorList>
            <person name="Navas J."/>
        </authorList>
    </citation>
    <scope>NUCLEOTIDE SEQUENCE [LARGE SCALE GENOMIC DNA]</scope>
    <source>
        <strain evidence="3 5">VH4248</strain>
    </source>
</reference>
<dbReference type="EMBL" id="VSZI01000001">
    <property type="protein sequence ID" value="TYR19495.1"/>
    <property type="molecule type" value="Genomic_DNA"/>
</dbReference>
<evidence type="ECO:0000313" key="5">
    <source>
        <dbReference type="Proteomes" id="UP000324726"/>
    </source>
</evidence>
<evidence type="ECO:0000313" key="2">
    <source>
        <dbReference type="EMBL" id="PZO99160.1"/>
    </source>
</evidence>
<proteinExistence type="predicted"/>
<dbReference type="Proteomes" id="UP000324726">
    <property type="component" value="Unassembled WGS sequence"/>
</dbReference>
<evidence type="ECO:0000313" key="4">
    <source>
        <dbReference type="Proteomes" id="UP000249451"/>
    </source>
</evidence>
<organism evidence="2 4">
    <name type="scientific">Corynebacterium urealyticum</name>
    <dbReference type="NCBI Taxonomy" id="43771"/>
    <lineage>
        <taxon>Bacteria</taxon>
        <taxon>Bacillati</taxon>
        <taxon>Actinomycetota</taxon>
        <taxon>Actinomycetes</taxon>
        <taxon>Mycobacteriales</taxon>
        <taxon>Corynebacteriaceae</taxon>
        <taxon>Corynebacterium</taxon>
    </lineage>
</organism>
<gene>
    <name evidence="2" type="ORF">DI609_08955</name>
    <name evidence="3" type="ORF">FYJ87_00205</name>
</gene>
<sequence>MSVPDTDSLPPVNQAIGGKSGHSNGRRATVNFCPYCMGENLFPTTETDNSWQCRECRREFSVKFHGLLA</sequence>
<evidence type="ECO:0000313" key="3">
    <source>
        <dbReference type="EMBL" id="TYR19495.1"/>
    </source>
</evidence>
<dbReference type="EMBL" id="QFNY01000222">
    <property type="protein sequence ID" value="PZO99160.1"/>
    <property type="molecule type" value="Genomic_DNA"/>
</dbReference>
<protein>
    <recommendedName>
        <fullName evidence="6">Insertion element protein</fullName>
    </recommendedName>
</protein>